<proteinExistence type="predicted"/>
<dbReference type="EMBL" id="DVFV01000042">
    <property type="protein sequence ID" value="HIQ90443.1"/>
    <property type="molecule type" value="Genomic_DNA"/>
</dbReference>
<dbReference type="AlphaFoldDB" id="A0A9D0ZQ55"/>
<evidence type="ECO:0000256" key="1">
    <source>
        <dbReference type="PROSITE-ProRule" id="PRU00325"/>
    </source>
</evidence>
<dbReference type="Proteomes" id="UP000886786">
    <property type="component" value="Unassembled WGS sequence"/>
</dbReference>
<evidence type="ECO:0000313" key="4">
    <source>
        <dbReference type="Proteomes" id="UP000886786"/>
    </source>
</evidence>
<keyword evidence="1" id="KW-0479">Metal-binding</keyword>
<feature type="domain" description="SWIM-type" evidence="2">
    <location>
        <begin position="59"/>
        <end position="93"/>
    </location>
</feature>
<keyword evidence="1" id="KW-0863">Zinc-finger</keyword>
<keyword evidence="1" id="KW-0862">Zinc</keyword>
<gene>
    <name evidence="3" type="ORF">IAB27_02290</name>
</gene>
<evidence type="ECO:0000259" key="2">
    <source>
        <dbReference type="PROSITE" id="PS50966"/>
    </source>
</evidence>
<reference evidence="3" key="2">
    <citation type="journal article" date="2021" name="PeerJ">
        <title>Extensive microbial diversity within the chicken gut microbiome revealed by metagenomics and culture.</title>
        <authorList>
            <person name="Gilroy R."/>
            <person name="Ravi A."/>
            <person name="Getino M."/>
            <person name="Pursley I."/>
            <person name="Horton D.L."/>
            <person name="Alikhan N.F."/>
            <person name="Baker D."/>
            <person name="Gharbi K."/>
            <person name="Hall N."/>
            <person name="Watson M."/>
            <person name="Adriaenssens E.M."/>
            <person name="Foster-Nyarko E."/>
            <person name="Jarju S."/>
            <person name="Secka A."/>
            <person name="Antonio M."/>
            <person name="Oren A."/>
            <person name="Chaudhuri R.R."/>
            <person name="La Ragione R."/>
            <person name="Hildebrand F."/>
            <person name="Pallen M.J."/>
        </authorList>
    </citation>
    <scope>NUCLEOTIDE SEQUENCE</scope>
    <source>
        <strain evidence="3">CHK147-3167</strain>
    </source>
</reference>
<sequence>MNYMKNKYKSNILKKYNNLFNETIKKRGLDYYKENKVIYCQKIHNKYIAKVYGSYDNNYKVIIEFVGNTLNLSCTCPCEFNCKHEYATLLTIKNREYQIVKLKKEINKYRESLYNEIQKIPANELKEYFSKNLSNLVNFNKNNFEETFSKYLKGQSYNYYYNNLYNAIITNENYSLLIYKYKDDIINRLVGHNYRDAYNIIKAIINAFIDTDKINSIDVFKTIESLSSYQYLIVKEADFKLIQDIKSWYKYIKRNKYFNSPVLNIFVLKNYNK</sequence>
<organism evidence="3 4">
    <name type="scientific">Candidatus Coprosoma intestinipullorum</name>
    <dbReference type="NCBI Taxonomy" id="2840752"/>
    <lineage>
        <taxon>Bacteria</taxon>
        <taxon>Bacillati</taxon>
        <taxon>Bacillota</taxon>
        <taxon>Bacillota incertae sedis</taxon>
        <taxon>Candidatus Coprosoma</taxon>
    </lineage>
</organism>
<comment type="caution">
    <text evidence="3">The sequence shown here is derived from an EMBL/GenBank/DDBJ whole genome shotgun (WGS) entry which is preliminary data.</text>
</comment>
<accession>A0A9D0ZQ55</accession>
<reference evidence="3" key="1">
    <citation type="submission" date="2020-10" db="EMBL/GenBank/DDBJ databases">
        <authorList>
            <person name="Gilroy R."/>
        </authorList>
    </citation>
    <scope>NUCLEOTIDE SEQUENCE</scope>
    <source>
        <strain evidence="3">CHK147-3167</strain>
    </source>
</reference>
<name>A0A9D0ZQ55_9FIRM</name>
<dbReference type="PROSITE" id="PS50966">
    <property type="entry name" value="ZF_SWIM"/>
    <property type="match status" value="1"/>
</dbReference>
<dbReference type="InterPro" id="IPR007527">
    <property type="entry name" value="Znf_SWIM"/>
</dbReference>
<evidence type="ECO:0000313" key="3">
    <source>
        <dbReference type="EMBL" id="HIQ90443.1"/>
    </source>
</evidence>
<protein>
    <recommendedName>
        <fullName evidence="2">SWIM-type domain-containing protein</fullName>
    </recommendedName>
</protein>
<dbReference type="GO" id="GO:0008270">
    <property type="term" value="F:zinc ion binding"/>
    <property type="evidence" value="ECO:0007669"/>
    <property type="project" value="UniProtKB-KW"/>
</dbReference>